<reference evidence="3" key="1">
    <citation type="submission" date="2020-02" db="EMBL/GenBank/DDBJ databases">
        <authorList>
            <person name="Meier V. D."/>
        </authorList>
    </citation>
    <scope>NUCLEOTIDE SEQUENCE</scope>
    <source>
        <strain evidence="3">AVDCRST_MAG53</strain>
    </source>
</reference>
<sequence>MRPDPAAAQHAPIVVGDRPADGRARGGPPAAHVLQPGARVADGLPRRSLGGAQGGGDLVVGQAAELAHQQGAPLAFGQDTEVGDELVETLAHRVVGGGLHPDTLEHVAHRDAVRVGGARTQERHRLVVRDLEQPGLHHHGLGPGPPERAQRRGERALRRVLRRVGVEQQRAAVAQQRRMVTREECFEGGPVAAGGCAGQNVVVGQPPRPWGASTGQLRFGEGHAARIGGLTSVHEPFRSSRSATPAPPSWGDGEPAEGLLERREQRGVERVVNSGRARRCTSIPASTRSHSRGIIARGFYTMEMMLRLLTALPAVLLTLALVAPMALAGPHDGGEGLIGETDDLMVTKAGFLLIAFFPGFILFMSILQWRLDKRKYARKAAAEVRSKDAAAKGGW</sequence>
<feature type="compositionally biased region" description="Basic and acidic residues" evidence="1">
    <location>
        <begin position="259"/>
        <end position="269"/>
    </location>
</feature>
<evidence type="ECO:0000256" key="2">
    <source>
        <dbReference type="SAM" id="Phobius"/>
    </source>
</evidence>
<accession>A0A6J4RPW4</accession>
<feature type="transmembrane region" description="Helical" evidence="2">
    <location>
        <begin position="349"/>
        <end position="369"/>
    </location>
</feature>
<feature type="region of interest" description="Disordered" evidence="1">
    <location>
        <begin position="132"/>
        <end position="152"/>
    </location>
</feature>
<keyword evidence="2" id="KW-0472">Membrane</keyword>
<feature type="transmembrane region" description="Helical" evidence="2">
    <location>
        <begin position="306"/>
        <end position="329"/>
    </location>
</feature>
<feature type="region of interest" description="Disordered" evidence="1">
    <location>
        <begin position="235"/>
        <end position="273"/>
    </location>
</feature>
<evidence type="ECO:0000313" key="3">
    <source>
        <dbReference type="EMBL" id="CAA9479199.1"/>
    </source>
</evidence>
<keyword evidence="2" id="KW-1133">Transmembrane helix</keyword>
<organism evidence="3">
    <name type="scientific">uncultured Solirubrobacteraceae bacterium</name>
    <dbReference type="NCBI Taxonomy" id="1162706"/>
    <lineage>
        <taxon>Bacteria</taxon>
        <taxon>Bacillati</taxon>
        <taxon>Actinomycetota</taxon>
        <taxon>Thermoleophilia</taxon>
        <taxon>Solirubrobacterales</taxon>
        <taxon>Solirubrobacteraceae</taxon>
        <taxon>environmental samples</taxon>
    </lineage>
</organism>
<evidence type="ECO:0000256" key="1">
    <source>
        <dbReference type="SAM" id="MobiDB-lite"/>
    </source>
</evidence>
<protein>
    <submittedName>
        <fullName evidence="3">Uncharacterized protein</fullName>
    </submittedName>
</protein>
<name>A0A6J4RPW4_9ACTN</name>
<feature type="region of interest" description="Disordered" evidence="1">
    <location>
        <begin position="1"/>
        <end position="35"/>
    </location>
</feature>
<dbReference type="EMBL" id="CADCVR010000020">
    <property type="protein sequence ID" value="CAA9479199.1"/>
    <property type="molecule type" value="Genomic_DNA"/>
</dbReference>
<proteinExistence type="predicted"/>
<dbReference type="AlphaFoldDB" id="A0A6J4RPW4"/>
<keyword evidence="2" id="KW-0812">Transmembrane</keyword>
<gene>
    <name evidence="3" type="ORF">AVDCRST_MAG53-468</name>
</gene>